<evidence type="ECO:0000313" key="2">
    <source>
        <dbReference type="EMBL" id="TDO15227.1"/>
    </source>
</evidence>
<dbReference type="EMBL" id="SNWH01000002">
    <property type="protein sequence ID" value="TDO15227.1"/>
    <property type="molecule type" value="Genomic_DNA"/>
</dbReference>
<dbReference type="AlphaFoldDB" id="A0A4R6I267"/>
<proteinExistence type="predicted"/>
<accession>A0A4R6I267</accession>
<organism evidence="2 3">
    <name type="scientific">Halomonas ventosae</name>
    <dbReference type="NCBI Taxonomy" id="229007"/>
    <lineage>
        <taxon>Bacteria</taxon>
        <taxon>Pseudomonadati</taxon>
        <taxon>Pseudomonadota</taxon>
        <taxon>Gammaproteobacteria</taxon>
        <taxon>Oceanospirillales</taxon>
        <taxon>Halomonadaceae</taxon>
        <taxon>Halomonas</taxon>
    </lineage>
</organism>
<protein>
    <submittedName>
        <fullName evidence="2">Uncharacterized protein</fullName>
    </submittedName>
</protein>
<reference evidence="2 3" key="1">
    <citation type="submission" date="2019-03" db="EMBL/GenBank/DDBJ databases">
        <title>Freshwater and sediment microbial communities from various areas in North America, analyzing microbe dynamics in response to fracking.</title>
        <authorList>
            <person name="Lamendella R."/>
        </authorList>
    </citation>
    <scope>NUCLEOTIDE SEQUENCE [LARGE SCALE GENOMIC DNA]</scope>
    <source>
        <strain evidence="2 3">1_TX</strain>
    </source>
</reference>
<comment type="caution">
    <text evidence="2">The sequence shown here is derived from an EMBL/GenBank/DDBJ whole genome shotgun (WGS) entry which is preliminary data.</text>
</comment>
<gene>
    <name evidence="2" type="ORF">DFO68_10258</name>
</gene>
<name>A0A4R6I267_9GAMM</name>
<sequence>MASMLTSAYRCPWKRYAMPRLLRLFPALLLPLCLALAGTVSATDYNTSDVQVHGGWHSLVLSLGEERHVRAIDQQSYSDAILSVNASAWACDLPWLELRVALAKNQAESATVNRVPADLRVDHQTIHSGSATFVTERGDNGFYVRFALSELSLLLEEMGEGELLRLRIMRSEDDPWFMAFGLEGAGEAIQRMRRLCAAAEG</sequence>
<evidence type="ECO:0000256" key="1">
    <source>
        <dbReference type="SAM" id="SignalP"/>
    </source>
</evidence>
<dbReference type="Proteomes" id="UP000295150">
    <property type="component" value="Unassembled WGS sequence"/>
</dbReference>
<keyword evidence="1" id="KW-0732">Signal</keyword>
<keyword evidence="3" id="KW-1185">Reference proteome</keyword>
<feature type="signal peptide" evidence="1">
    <location>
        <begin position="1"/>
        <end position="42"/>
    </location>
</feature>
<feature type="chain" id="PRO_5020392475" evidence="1">
    <location>
        <begin position="43"/>
        <end position="201"/>
    </location>
</feature>
<evidence type="ECO:0000313" key="3">
    <source>
        <dbReference type="Proteomes" id="UP000295150"/>
    </source>
</evidence>